<keyword evidence="8" id="KW-1185">Reference proteome</keyword>
<evidence type="ECO:0000256" key="4">
    <source>
        <dbReference type="ARBA" id="ARBA00022989"/>
    </source>
</evidence>
<dbReference type="AlphaFoldDB" id="A0A6N8FKK9"/>
<comment type="subcellular location">
    <subcellularLocation>
        <location evidence="1">Cell membrane</location>
        <topology evidence="1">Multi-pass membrane protein</topology>
    </subcellularLocation>
</comment>
<protein>
    <submittedName>
        <fullName evidence="7">Putative basic amino acid antiporter YfcC</fullName>
    </submittedName>
</protein>
<feature type="transmembrane region" description="Helical" evidence="6">
    <location>
        <begin position="259"/>
        <end position="280"/>
    </location>
</feature>
<feature type="transmembrane region" description="Helical" evidence="6">
    <location>
        <begin position="143"/>
        <end position="159"/>
    </location>
</feature>
<feature type="transmembrane region" description="Helical" evidence="6">
    <location>
        <begin position="443"/>
        <end position="465"/>
    </location>
</feature>
<evidence type="ECO:0000256" key="2">
    <source>
        <dbReference type="ARBA" id="ARBA00022475"/>
    </source>
</evidence>
<dbReference type="GO" id="GO:0005886">
    <property type="term" value="C:plasma membrane"/>
    <property type="evidence" value="ECO:0007669"/>
    <property type="project" value="UniProtKB-SubCell"/>
</dbReference>
<dbReference type="InterPro" id="IPR051679">
    <property type="entry name" value="DASS-Related_Transporters"/>
</dbReference>
<feature type="transmembrane region" description="Helical" evidence="6">
    <location>
        <begin position="374"/>
        <end position="393"/>
    </location>
</feature>
<keyword evidence="5 6" id="KW-0472">Membrane</keyword>
<dbReference type="Pfam" id="PF03606">
    <property type="entry name" value="DcuC"/>
    <property type="match status" value="1"/>
</dbReference>
<reference evidence="7 8" key="1">
    <citation type="submission" date="2019-11" db="EMBL/GenBank/DDBJ databases">
        <authorList>
            <person name="Li X."/>
        </authorList>
    </citation>
    <scope>NUCLEOTIDE SEQUENCE [LARGE SCALE GENOMIC DNA]</scope>
    <source>
        <strain evidence="7 8">L9</strain>
    </source>
</reference>
<dbReference type="EMBL" id="WOCA01000018">
    <property type="protein sequence ID" value="MUK90192.1"/>
    <property type="molecule type" value="Genomic_DNA"/>
</dbReference>
<dbReference type="PANTHER" id="PTHR43652">
    <property type="entry name" value="BASIC AMINO ACID ANTIPORTER YFCC-RELATED"/>
    <property type="match status" value="1"/>
</dbReference>
<evidence type="ECO:0000256" key="3">
    <source>
        <dbReference type="ARBA" id="ARBA00022692"/>
    </source>
</evidence>
<comment type="caution">
    <text evidence="7">The sequence shown here is derived from an EMBL/GenBank/DDBJ whole genome shotgun (WGS) entry which is preliminary data.</text>
</comment>
<dbReference type="Proteomes" id="UP000469125">
    <property type="component" value="Unassembled WGS sequence"/>
</dbReference>
<feature type="transmembrane region" description="Helical" evidence="6">
    <location>
        <begin position="315"/>
        <end position="333"/>
    </location>
</feature>
<sequence length="466" mass="50418">MSTNKTQEKKKFEFPHGFVILFSFIVLVAILTYFIPAGEYERTTTEDGREVVVDGTYQTVESNPAGFFDIFQSIHIGMVDAAGIIFFIFIVGGAFGILRATNTLEGAFGSLSKRLAGKELLMIPAIMLFFAIAGGTFGMAEEAIPFVLILVPLAIMMGFDSITGTAIVIVGVYVGFGSAFMNPFTVGVAQGIAGLPTFSGMGVRFIFWFIFVAVSIIYVMMYARKIKKDPTKSIMYKEDLQRKIDPEVMNQQSLTKRQAVILGVLVLTIIGLALGVILQGWYITEIAALFLVMGVVVGIIGKLKVNQIAEAFVKGCEELVTGALIVGFAYAILTILQDSNTIDTILYGVSSVVSGLPSSFSAIGMLLTQSMLNVIVPSGSGQAALSMPIMVPLSDLLGVDRQTAVLAFQYGDGITNMIAPTAAVLLAGLAIAKISWIKWVKWIWPLILIQHIIAIIYVTIAHLFIW</sequence>
<feature type="transmembrane region" description="Helical" evidence="6">
    <location>
        <begin position="12"/>
        <end position="35"/>
    </location>
</feature>
<dbReference type="PANTHER" id="PTHR43652:SF2">
    <property type="entry name" value="BASIC AMINO ACID ANTIPORTER YFCC-RELATED"/>
    <property type="match status" value="1"/>
</dbReference>
<feature type="transmembrane region" description="Helical" evidence="6">
    <location>
        <begin position="345"/>
        <end position="367"/>
    </location>
</feature>
<feature type="transmembrane region" description="Helical" evidence="6">
    <location>
        <begin position="119"/>
        <end position="137"/>
    </location>
</feature>
<evidence type="ECO:0000256" key="5">
    <source>
        <dbReference type="ARBA" id="ARBA00023136"/>
    </source>
</evidence>
<feature type="transmembrane region" description="Helical" evidence="6">
    <location>
        <begin position="205"/>
        <end position="223"/>
    </location>
</feature>
<dbReference type="InterPro" id="IPR018385">
    <property type="entry name" value="C4_dicarb_anaerob_car-like"/>
</dbReference>
<accession>A0A6N8FKK9</accession>
<evidence type="ECO:0000256" key="1">
    <source>
        <dbReference type="ARBA" id="ARBA00004651"/>
    </source>
</evidence>
<name>A0A6N8FKK9_9BACI</name>
<feature type="transmembrane region" description="Helical" evidence="6">
    <location>
        <begin position="74"/>
        <end position="98"/>
    </location>
</feature>
<keyword evidence="4 6" id="KW-1133">Transmembrane helix</keyword>
<keyword evidence="2" id="KW-1003">Cell membrane</keyword>
<evidence type="ECO:0000313" key="7">
    <source>
        <dbReference type="EMBL" id="MUK90192.1"/>
    </source>
</evidence>
<keyword evidence="3 6" id="KW-0812">Transmembrane</keyword>
<gene>
    <name evidence="7" type="primary">yfcC</name>
    <name evidence="7" type="ORF">GMD78_17610</name>
</gene>
<feature type="transmembrane region" description="Helical" evidence="6">
    <location>
        <begin position="166"/>
        <end position="185"/>
    </location>
</feature>
<evidence type="ECO:0000313" key="8">
    <source>
        <dbReference type="Proteomes" id="UP000469125"/>
    </source>
</evidence>
<organism evidence="7 8">
    <name type="scientific">Ornithinibacillus caprae</name>
    <dbReference type="NCBI Taxonomy" id="2678566"/>
    <lineage>
        <taxon>Bacteria</taxon>
        <taxon>Bacillati</taxon>
        <taxon>Bacillota</taxon>
        <taxon>Bacilli</taxon>
        <taxon>Bacillales</taxon>
        <taxon>Bacillaceae</taxon>
        <taxon>Ornithinibacillus</taxon>
    </lineage>
</organism>
<evidence type="ECO:0000256" key="6">
    <source>
        <dbReference type="SAM" id="Phobius"/>
    </source>
</evidence>
<feature type="transmembrane region" description="Helical" evidence="6">
    <location>
        <begin position="413"/>
        <end position="431"/>
    </location>
</feature>
<dbReference type="RefSeq" id="WP_155670759.1">
    <property type="nucleotide sequence ID" value="NZ_WOCA01000018.1"/>
</dbReference>
<feature type="transmembrane region" description="Helical" evidence="6">
    <location>
        <begin position="286"/>
        <end position="303"/>
    </location>
</feature>
<proteinExistence type="predicted"/>